<dbReference type="CDD" id="cd17748">
    <property type="entry name" value="BRCT_DNA_ligase_like"/>
    <property type="match status" value="1"/>
</dbReference>
<dbReference type="Gene3D" id="1.10.1660.10">
    <property type="match status" value="1"/>
</dbReference>
<dbReference type="SUPFAM" id="SSF48452">
    <property type="entry name" value="TPR-like"/>
    <property type="match status" value="1"/>
</dbReference>
<dbReference type="PROSITE" id="PS50172">
    <property type="entry name" value="BRCT"/>
    <property type="match status" value="1"/>
</dbReference>
<dbReference type="CDD" id="cd00592">
    <property type="entry name" value="HTH_MerR-like"/>
    <property type="match status" value="1"/>
</dbReference>
<dbReference type="Pfam" id="PF13411">
    <property type="entry name" value="MerR_1"/>
    <property type="match status" value="1"/>
</dbReference>
<accession>A0A518GR00</accession>
<feature type="repeat" description="TPR" evidence="1">
    <location>
        <begin position="282"/>
        <end position="315"/>
    </location>
</feature>
<dbReference type="SMART" id="SM00028">
    <property type="entry name" value="TPR"/>
    <property type="match status" value="4"/>
</dbReference>
<reference evidence="3 4" key="1">
    <citation type="submission" date="2019-02" db="EMBL/GenBank/DDBJ databases">
        <title>Deep-cultivation of Planctomycetes and their phenomic and genomic characterization uncovers novel biology.</title>
        <authorList>
            <person name="Wiegand S."/>
            <person name="Jogler M."/>
            <person name="Boedeker C."/>
            <person name="Pinto D."/>
            <person name="Vollmers J."/>
            <person name="Rivas-Marin E."/>
            <person name="Kohn T."/>
            <person name="Peeters S.H."/>
            <person name="Heuer A."/>
            <person name="Rast P."/>
            <person name="Oberbeckmann S."/>
            <person name="Bunk B."/>
            <person name="Jeske O."/>
            <person name="Meyerdierks A."/>
            <person name="Storesund J.E."/>
            <person name="Kallscheuer N."/>
            <person name="Luecker S."/>
            <person name="Lage O.M."/>
            <person name="Pohl T."/>
            <person name="Merkel B.J."/>
            <person name="Hornburger P."/>
            <person name="Mueller R.-W."/>
            <person name="Bruemmer F."/>
            <person name="Labrenz M."/>
            <person name="Spormann A.M."/>
            <person name="Op den Camp H."/>
            <person name="Overmann J."/>
            <person name="Amann R."/>
            <person name="Jetten M.S.M."/>
            <person name="Mascher T."/>
            <person name="Medema M.H."/>
            <person name="Devos D.P."/>
            <person name="Kaster A.-K."/>
            <person name="Ovreas L."/>
            <person name="Rohde M."/>
            <person name="Galperin M.Y."/>
            <person name="Jogler C."/>
        </authorList>
    </citation>
    <scope>NUCLEOTIDE SEQUENCE [LARGE SCALE GENOMIC DNA]</scope>
    <source>
        <strain evidence="3 4">Spb1</strain>
    </source>
</reference>
<dbReference type="SMART" id="SM00292">
    <property type="entry name" value="BRCT"/>
    <property type="match status" value="1"/>
</dbReference>
<gene>
    <name evidence="3" type="ORF">Spb1_29630</name>
</gene>
<dbReference type="RefSeq" id="WP_145301291.1">
    <property type="nucleotide sequence ID" value="NZ_CP036299.1"/>
</dbReference>
<dbReference type="InterPro" id="IPR036420">
    <property type="entry name" value="BRCT_dom_sf"/>
</dbReference>
<evidence type="ECO:0000313" key="3">
    <source>
        <dbReference type="EMBL" id="QDV31026.1"/>
    </source>
</evidence>
<dbReference type="PANTHER" id="PTHR15544:SF0">
    <property type="entry name" value="TETRATRICOPEPTIDE REPEAT PROTEIN 33"/>
    <property type="match status" value="1"/>
</dbReference>
<dbReference type="PANTHER" id="PTHR15544">
    <property type="entry name" value="OSMOSIS RESPONSIVE FACTOR"/>
    <property type="match status" value="1"/>
</dbReference>
<protein>
    <submittedName>
        <fullName evidence="3">DNA polymerase III subunit epsilon</fullName>
    </submittedName>
</protein>
<evidence type="ECO:0000256" key="1">
    <source>
        <dbReference type="PROSITE-ProRule" id="PRU00339"/>
    </source>
</evidence>
<dbReference type="InterPro" id="IPR009061">
    <property type="entry name" value="DNA-bd_dom_put_sf"/>
</dbReference>
<dbReference type="KEGG" id="peh:Spb1_29630"/>
<dbReference type="Gene3D" id="3.40.50.10190">
    <property type="entry name" value="BRCT domain"/>
    <property type="match status" value="1"/>
</dbReference>
<dbReference type="Gene3D" id="1.25.40.10">
    <property type="entry name" value="Tetratricopeptide repeat domain"/>
    <property type="match status" value="1"/>
</dbReference>
<keyword evidence="1" id="KW-0802">TPR repeat</keyword>
<dbReference type="SUPFAM" id="SSF52113">
    <property type="entry name" value="BRCT domain"/>
    <property type="match status" value="1"/>
</dbReference>
<dbReference type="InterPro" id="IPR011990">
    <property type="entry name" value="TPR-like_helical_dom_sf"/>
</dbReference>
<dbReference type="Pfam" id="PF13432">
    <property type="entry name" value="TPR_16"/>
    <property type="match status" value="2"/>
</dbReference>
<dbReference type="InterPro" id="IPR019734">
    <property type="entry name" value="TPR_rpt"/>
</dbReference>
<keyword evidence="4" id="KW-1185">Reference proteome</keyword>
<evidence type="ECO:0000313" key="4">
    <source>
        <dbReference type="Proteomes" id="UP000315349"/>
    </source>
</evidence>
<feature type="repeat" description="TPR" evidence="1">
    <location>
        <begin position="350"/>
        <end position="383"/>
    </location>
</feature>
<sequence length="442" mass="49144">MNSAETPIISAESTSPLMSTAPLQGERVTFTGTLASMTHREAAGYVEQYGGTFTNQVSQQTTLLVVGDEGWPLEEDGQPSLKLEAARELLERGFPIKILSEPEWLQLIELENPSPADRRVFTPAMLSQLMKLPVSRIRHWERLGLIRPVRRVCRLPYFDFQEVTGVRRLADLISTGISPKKIGASLEKLKSLLPTIERPLAQLEILSQDHQLYIRDAASLLDPQTGQRIFDFHEIPVNDGESSANKLDSDDGSASENTLTIPFPGHTKAIHGLQNPSRNWGANEWAHAGSTLLDSGETVAAIQAFRRALLLAPREASIHFQLADALYRSGNYAGAAERYHVAVECDAEYIEAWTQLGCVLAQMGDTKAASEAFEAALLLHPDYPDAHLHLAELFEQIGQHLKARPHWLRYLDFDNRGPWADMARERLERSQGDASESQPESL</sequence>
<dbReference type="GO" id="GO:0003677">
    <property type="term" value="F:DNA binding"/>
    <property type="evidence" value="ECO:0007669"/>
    <property type="project" value="InterPro"/>
</dbReference>
<dbReference type="PROSITE" id="PS50005">
    <property type="entry name" value="TPR"/>
    <property type="match status" value="2"/>
</dbReference>
<dbReference type="InterPro" id="IPR001357">
    <property type="entry name" value="BRCT_dom"/>
</dbReference>
<dbReference type="Pfam" id="PF00533">
    <property type="entry name" value="BRCT"/>
    <property type="match status" value="1"/>
</dbReference>
<dbReference type="OrthoDB" id="261498at2"/>
<dbReference type="Proteomes" id="UP000315349">
    <property type="component" value="Chromosome"/>
</dbReference>
<evidence type="ECO:0000259" key="2">
    <source>
        <dbReference type="PROSITE" id="PS50172"/>
    </source>
</evidence>
<dbReference type="AlphaFoldDB" id="A0A518GR00"/>
<dbReference type="InterPro" id="IPR000551">
    <property type="entry name" value="MerR-type_HTH_dom"/>
</dbReference>
<proteinExistence type="predicted"/>
<dbReference type="GO" id="GO:0006355">
    <property type="term" value="P:regulation of DNA-templated transcription"/>
    <property type="evidence" value="ECO:0007669"/>
    <property type="project" value="InterPro"/>
</dbReference>
<dbReference type="EMBL" id="CP036299">
    <property type="protein sequence ID" value="QDV31026.1"/>
    <property type="molecule type" value="Genomic_DNA"/>
</dbReference>
<organism evidence="3 4">
    <name type="scientific">Planctopirus ephydatiae</name>
    <dbReference type="NCBI Taxonomy" id="2528019"/>
    <lineage>
        <taxon>Bacteria</taxon>
        <taxon>Pseudomonadati</taxon>
        <taxon>Planctomycetota</taxon>
        <taxon>Planctomycetia</taxon>
        <taxon>Planctomycetales</taxon>
        <taxon>Planctomycetaceae</taxon>
        <taxon>Planctopirus</taxon>
    </lineage>
</organism>
<feature type="domain" description="BRCT" evidence="2">
    <location>
        <begin position="18"/>
        <end position="105"/>
    </location>
</feature>
<dbReference type="SUPFAM" id="SSF46955">
    <property type="entry name" value="Putative DNA-binding domain"/>
    <property type="match status" value="1"/>
</dbReference>
<name>A0A518GR00_9PLAN</name>
<dbReference type="InterPro" id="IPR052658">
    <property type="entry name" value="TPR-containing"/>
</dbReference>